<protein>
    <submittedName>
        <fullName evidence="4">Response regulator</fullName>
    </submittedName>
</protein>
<proteinExistence type="predicted"/>
<evidence type="ECO:0000313" key="4">
    <source>
        <dbReference type="EMBL" id="TET29289.1"/>
    </source>
</evidence>
<dbReference type="EMBL" id="SOJT01000087">
    <property type="protein sequence ID" value="TET29289.1"/>
    <property type="molecule type" value="Genomic_DNA"/>
</dbReference>
<dbReference type="PANTHER" id="PTHR44591:SF3">
    <property type="entry name" value="RESPONSE REGULATORY DOMAIN-CONTAINING PROTEIN"/>
    <property type="match status" value="1"/>
</dbReference>
<sequence>MKEEAKILIVDDDPAFVEVATASLRTVPYRVEAAYDKEEGMKKIKKNKPDLVILDVMMEKLDDGFSMCRELKHDPELEQIPVLMLTGITKKTGLKFSPLTDGEYLPAEDLMDKPIKPADLLKRVRNLLNKDKKEMEKP</sequence>
<dbReference type="SUPFAM" id="SSF52172">
    <property type="entry name" value="CheY-like"/>
    <property type="match status" value="1"/>
</dbReference>
<dbReference type="GO" id="GO:0000160">
    <property type="term" value="P:phosphorelay signal transduction system"/>
    <property type="evidence" value="ECO:0007669"/>
    <property type="project" value="InterPro"/>
</dbReference>
<feature type="modified residue" description="4-aspartylphosphate" evidence="2">
    <location>
        <position position="55"/>
    </location>
</feature>
<dbReference type="PROSITE" id="PS50110">
    <property type="entry name" value="RESPONSE_REGULATORY"/>
    <property type="match status" value="1"/>
</dbReference>
<organism evidence="4 5">
    <name type="scientific">Aerophobetes bacterium</name>
    <dbReference type="NCBI Taxonomy" id="2030807"/>
    <lineage>
        <taxon>Bacteria</taxon>
        <taxon>Candidatus Aerophobota</taxon>
    </lineage>
</organism>
<dbReference type="PANTHER" id="PTHR44591">
    <property type="entry name" value="STRESS RESPONSE REGULATOR PROTEIN 1"/>
    <property type="match status" value="1"/>
</dbReference>
<evidence type="ECO:0000256" key="1">
    <source>
        <dbReference type="ARBA" id="ARBA00022553"/>
    </source>
</evidence>
<dbReference type="InterPro" id="IPR011006">
    <property type="entry name" value="CheY-like_superfamily"/>
</dbReference>
<dbReference type="Gene3D" id="3.40.50.2300">
    <property type="match status" value="1"/>
</dbReference>
<dbReference type="Pfam" id="PF00072">
    <property type="entry name" value="Response_reg"/>
    <property type="match status" value="1"/>
</dbReference>
<evidence type="ECO:0000256" key="2">
    <source>
        <dbReference type="PROSITE-ProRule" id="PRU00169"/>
    </source>
</evidence>
<name>A0A523THA0_UNCAE</name>
<keyword evidence="1 2" id="KW-0597">Phosphoprotein</keyword>
<dbReference type="Proteomes" id="UP000316517">
    <property type="component" value="Unassembled WGS sequence"/>
</dbReference>
<comment type="caution">
    <text evidence="4">The sequence shown here is derived from an EMBL/GenBank/DDBJ whole genome shotgun (WGS) entry which is preliminary data.</text>
</comment>
<dbReference type="InterPro" id="IPR001789">
    <property type="entry name" value="Sig_transdc_resp-reg_receiver"/>
</dbReference>
<evidence type="ECO:0000259" key="3">
    <source>
        <dbReference type="PROSITE" id="PS50110"/>
    </source>
</evidence>
<dbReference type="InterPro" id="IPR050595">
    <property type="entry name" value="Bact_response_regulator"/>
</dbReference>
<dbReference type="AlphaFoldDB" id="A0A523THA0"/>
<feature type="domain" description="Response regulatory" evidence="3">
    <location>
        <begin position="6"/>
        <end position="128"/>
    </location>
</feature>
<dbReference type="SMART" id="SM00448">
    <property type="entry name" value="REC"/>
    <property type="match status" value="1"/>
</dbReference>
<gene>
    <name evidence="4" type="ORF">E3J68_01955</name>
</gene>
<accession>A0A523THA0</accession>
<reference evidence="4 5" key="1">
    <citation type="submission" date="2019-03" db="EMBL/GenBank/DDBJ databases">
        <title>Metabolic potential of uncultured bacteria and archaea associated with petroleum seepage in deep-sea sediments.</title>
        <authorList>
            <person name="Dong X."/>
            <person name="Hubert C."/>
        </authorList>
    </citation>
    <scope>NUCLEOTIDE SEQUENCE [LARGE SCALE GENOMIC DNA]</scope>
    <source>
        <strain evidence="4">E44_bin3</strain>
    </source>
</reference>
<evidence type="ECO:0000313" key="5">
    <source>
        <dbReference type="Proteomes" id="UP000316517"/>
    </source>
</evidence>